<dbReference type="Proteomes" id="UP000054721">
    <property type="component" value="Unassembled WGS sequence"/>
</dbReference>
<dbReference type="AlphaFoldDB" id="A0A0V1JRT1"/>
<reference evidence="1 2" key="1">
    <citation type="submission" date="2015-05" db="EMBL/GenBank/DDBJ databases">
        <title>Evolution of Trichinella species and genotypes.</title>
        <authorList>
            <person name="Korhonen P.K."/>
            <person name="Edoardo P."/>
            <person name="Giuseppe L.R."/>
            <person name="Gasser R.B."/>
        </authorList>
    </citation>
    <scope>NUCLEOTIDE SEQUENCE [LARGE SCALE GENOMIC DNA]</scope>
    <source>
        <strain evidence="1">ISS10</strain>
    </source>
</reference>
<organism evidence="1 2">
    <name type="scientific">Trichinella nativa</name>
    <dbReference type="NCBI Taxonomy" id="6335"/>
    <lineage>
        <taxon>Eukaryota</taxon>
        <taxon>Metazoa</taxon>
        <taxon>Ecdysozoa</taxon>
        <taxon>Nematoda</taxon>
        <taxon>Enoplea</taxon>
        <taxon>Dorylaimia</taxon>
        <taxon>Trichinellida</taxon>
        <taxon>Trichinellidae</taxon>
        <taxon>Trichinella</taxon>
    </lineage>
</organism>
<proteinExistence type="predicted"/>
<comment type="caution">
    <text evidence="1">The sequence shown here is derived from an EMBL/GenBank/DDBJ whole genome shotgun (WGS) entry which is preliminary data.</text>
</comment>
<accession>A0A0V1JRT1</accession>
<dbReference type="EMBL" id="JYDW01003835">
    <property type="protein sequence ID" value="KRZ37654.1"/>
    <property type="molecule type" value="Genomic_DNA"/>
</dbReference>
<evidence type="ECO:0000313" key="2">
    <source>
        <dbReference type="Proteomes" id="UP000054721"/>
    </source>
</evidence>
<evidence type="ECO:0000313" key="1">
    <source>
        <dbReference type="EMBL" id="KRZ37654.1"/>
    </source>
</evidence>
<keyword evidence="2" id="KW-1185">Reference proteome</keyword>
<sequence>MCQGDLRRCSGRCSGVQGGLVGIGGVRVRFGCREGLDCLHFVR</sequence>
<name>A0A0V1JRT1_9BILA</name>
<gene>
    <name evidence="1" type="ORF">T02_5896</name>
</gene>
<protein>
    <submittedName>
        <fullName evidence="1">Uncharacterized protein</fullName>
    </submittedName>
</protein>